<feature type="compositionally biased region" description="Pro residues" evidence="1">
    <location>
        <begin position="502"/>
        <end position="518"/>
    </location>
</feature>
<keyword evidence="2" id="KW-0812">Transmembrane</keyword>
<dbReference type="InterPro" id="IPR027463">
    <property type="entry name" value="AcrB_DN_DC_subdom"/>
</dbReference>
<evidence type="ECO:0000256" key="2">
    <source>
        <dbReference type="SAM" id="Phobius"/>
    </source>
</evidence>
<dbReference type="PRINTS" id="PR00702">
    <property type="entry name" value="ACRIFLAVINRP"/>
</dbReference>
<dbReference type="Gene3D" id="1.20.1640.10">
    <property type="entry name" value="Multidrug efflux transporter AcrB transmembrane domain"/>
    <property type="match status" value="3"/>
</dbReference>
<reference evidence="3 4" key="1">
    <citation type="submission" date="2024-06" db="EMBL/GenBank/DDBJ databases">
        <authorList>
            <person name="Lee S.D."/>
        </authorList>
    </citation>
    <scope>NUCLEOTIDE SEQUENCE [LARGE SCALE GENOMIC DNA]</scope>
    <source>
        <strain evidence="3 4">N1-10</strain>
    </source>
</reference>
<feature type="transmembrane region" description="Helical" evidence="2">
    <location>
        <begin position="369"/>
        <end position="392"/>
    </location>
</feature>
<evidence type="ECO:0000313" key="3">
    <source>
        <dbReference type="EMBL" id="MFC1439439.1"/>
    </source>
</evidence>
<keyword evidence="4" id="KW-1185">Reference proteome</keyword>
<dbReference type="Pfam" id="PF00873">
    <property type="entry name" value="ACR_tran"/>
    <property type="match status" value="2"/>
</dbReference>
<name>A0ABV6XNA6_9ACTN</name>
<feature type="transmembrane region" description="Helical" evidence="2">
    <location>
        <begin position="1086"/>
        <end position="1109"/>
    </location>
</feature>
<dbReference type="Gene3D" id="3.30.70.1430">
    <property type="entry name" value="Multidrug efflux transporter AcrB pore domain"/>
    <property type="match status" value="2"/>
</dbReference>
<feature type="region of interest" description="Disordered" evidence="1">
    <location>
        <begin position="1121"/>
        <end position="1150"/>
    </location>
</feature>
<feature type="transmembrane region" description="Helical" evidence="2">
    <location>
        <begin position="1015"/>
        <end position="1038"/>
    </location>
</feature>
<dbReference type="SUPFAM" id="SSF82866">
    <property type="entry name" value="Multidrug efflux transporter AcrB transmembrane domain"/>
    <property type="match status" value="3"/>
</dbReference>
<comment type="caution">
    <text evidence="3">The sequence shown here is derived from an EMBL/GenBank/DDBJ whole genome shotgun (WGS) entry which is preliminary data.</text>
</comment>
<dbReference type="SUPFAM" id="SSF82693">
    <property type="entry name" value="Multidrug efflux transporter AcrB pore domain, PN1, PN2, PC1 and PC2 subdomains"/>
    <property type="match status" value="3"/>
</dbReference>
<feature type="transmembrane region" description="Helical" evidence="2">
    <location>
        <begin position="398"/>
        <end position="421"/>
    </location>
</feature>
<dbReference type="InterPro" id="IPR001036">
    <property type="entry name" value="Acrflvin-R"/>
</dbReference>
<evidence type="ECO:0000256" key="1">
    <source>
        <dbReference type="SAM" id="MobiDB-lite"/>
    </source>
</evidence>
<sequence>MRWIVSSSIRLAAAVVAAAIVVLVVGVGSLRHAAVDTLPEFLPPQVQVQTEALGLSTNEVEQLITVPLEDEFNGLAYLDRLRSQSVPGLSSIELTFKPGTDIYKARQLVTERVAQGPAVVNVGTPPVMIQPQSAQSRTMMIGLSSKSTSLIDLSTLARWRIRPRLLAVPGVANVTIWGQRDQQLQVLVDPAKLHAAGVTLSQVINTTGDAMWTSPLTFVEASSPGADGFIDTPNQRLSVQHILPITRPQDLAQVPVEDTTGKTPVKLGDVTTVVEDHPALRGDAVLSSGSGFLLVVEKLPGANTLAVTKGVEQAMAELKPGLTGVTIDTSVFRPANFVESALHDLGWSALAGLVLLTLWLGVCWRSWRVALVGLVAVALPLVAAAYVLYLLGATFNEMTLLGMLAALGIIVDDAVSGVLALRGAVRGFAARADGDRTAAAAAAGVNGAASAAGGLGSGTPDPLAPAGATALPHGGDLPSAADLPSTNGQGAPPTPDLGTPDPGTPDPDPGPHPDPGPPLSELLTEALVDARRPLGFALAVLLVTAVPLLLIPGLGGSMARPMVAAYVLALLAASAVALTVTPALAQLLLRPGRRRRTEPAPGPEQTLQPSPRAHWIERGYHRLLDNGLRPVVACSLAVVLALAALAIIPQLAHTSQGLLPQAQDRDLLVQWQATPGTSLPAMEKTTTAAGDSLRAVPGVQDVASDIGQSLMGDQIVNVDSAQTWVTLAPGADYGRTTAAVRKALDQQSVHHTVLTYPQLALQDATAEVTDGDDAVRVRLYGTDTKVMAAQAERLRQAVAAQPGITDPTIRQVPTEPSIEIATDVTKAAKYGLKPGDVRRATAVLVAGIPVGSYYQQQQIFDVAVWSTPAVRDNLSDLQNLMLDTPSGGLVALKDIATVSIQPAPTEIDHDQASRYVDVVATVHGQDLGTTLSRVRSAVQAVELPLGYHAEVSSGLQQTQSGQLTLVLCVLACVAGALLLFQAALRSWSRAAVLLLVLPLALSGGVLTALVNGSRITTGALVGFLPLLGIAVHGGLTLFHAFRDDADVRRAAGRTAPAVLTTAVALALLVAPFVVRGDIPGMELARPFALVVLGGLVSTTLVTLVLLPALQLWLPGGDRAPDELAAADPGPGNPGTGHPVSGDAAAAGEVR</sequence>
<feature type="transmembrane region" description="Helical" evidence="2">
    <location>
        <begin position="563"/>
        <end position="589"/>
    </location>
</feature>
<gene>
    <name evidence="3" type="ORF">ABUW04_14345</name>
</gene>
<evidence type="ECO:0000313" key="4">
    <source>
        <dbReference type="Proteomes" id="UP001592581"/>
    </source>
</evidence>
<dbReference type="PANTHER" id="PTHR32063">
    <property type="match status" value="1"/>
</dbReference>
<accession>A0ABV6XNA6</accession>
<feature type="transmembrane region" description="Helical" evidence="2">
    <location>
        <begin position="991"/>
        <end position="1009"/>
    </location>
</feature>
<feature type="transmembrane region" description="Helical" evidence="2">
    <location>
        <begin position="1050"/>
        <end position="1074"/>
    </location>
</feature>
<feature type="transmembrane region" description="Helical" evidence="2">
    <location>
        <begin position="963"/>
        <end position="984"/>
    </location>
</feature>
<dbReference type="SUPFAM" id="SSF82714">
    <property type="entry name" value="Multidrug efflux transporter AcrB TolC docking domain, DN and DC subdomains"/>
    <property type="match status" value="2"/>
</dbReference>
<keyword evidence="2" id="KW-1133">Transmembrane helix</keyword>
<feature type="transmembrane region" description="Helical" evidence="2">
    <location>
        <begin position="631"/>
        <end position="652"/>
    </location>
</feature>
<protein>
    <submittedName>
        <fullName evidence="3">Efflux RND transporter permease subunit</fullName>
    </submittedName>
</protein>
<organism evidence="3 4">
    <name type="scientific">Streptacidiphilus jeojiensis</name>
    <dbReference type="NCBI Taxonomy" id="3229225"/>
    <lineage>
        <taxon>Bacteria</taxon>
        <taxon>Bacillati</taxon>
        <taxon>Actinomycetota</taxon>
        <taxon>Actinomycetes</taxon>
        <taxon>Kitasatosporales</taxon>
        <taxon>Streptomycetaceae</taxon>
        <taxon>Streptacidiphilus</taxon>
    </lineage>
</organism>
<dbReference type="EMBL" id="JBEUKS010000004">
    <property type="protein sequence ID" value="MFC1439439.1"/>
    <property type="molecule type" value="Genomic_DNA"/>
</dbReference>
<dbReference type="PANTHER" id="PTHR32063:SF4">
    <property type="entry name" value="SLR6043 PROTEIN"/>
    <property type="match status" value="1"/>
</dbReference>
<feature type="transmembrane region" description="Helical" evidence="2">
    <location>
        <begin position="345"/>
        <end position="362"/>
    </location>
</feature>
<dbReference type="Gene3D" id="3.30.70.1320">
    <property type="entry name" value="Multidrug efflux transporter AcrB pore domain like"/>
    <property type="match status" value="1"/>
</dbReference>
<dbReference type="Gene3D" id="3.30.70.1440">
    <property type="entry name" value="Multidrug efflux transporter AcrB pore domain"/>
    <property type="match status" value="1"/>
</dbReference>
<dbReference type="RefSeq" id="WP_380564874.1">
    <property type="nucleotide sequence ID" value="NZ_JBEUKS010000004.1"/>
</dbReference>
<dbReference type="Proteomes" id="UP001592581">
    <property type="component" value="Unassembled WGS sequence"/>
</dbReference>
<dbReference type="Gene3D" id="3.30.2090.10">
    <property type="entry name" value="Multidrug efflux transporter AcrB TolC docking domain, DN and DC subdomains"/>
    <property type="match status" value="2"/>
</dbReference>
<feature type="transmembrane region" description="Helical" evidence="2">
    <location>
        <begin position="534"/>
        <end position="551"/>
    </location>
</feature>
<proteinExistence type="predicted"/>
<feature type="region of interest" description="Disordered" evidence="1">
    <location>
        <begin position="459"/>
        <end position="520"/>
    </location>
</feature>
<keyword evidence="2" id="KW-0472">Membrane</keyword>